<evidence type="ECO:0000256" key="7">
    <source>
        <dbReference type="SAM" id="MobiDB-lite"/>
    </source>
</evidence>
<keyword evidence="9" id="KW-1185">Reference proteome</keyword>
<sequence>MSDVPSTSHFTQISQLAKGFGVGGVATVISKTSVAPVDRVKLILQVKSAGASRWATNGSRRRPFGPLHRDGGLL</sequence>
<organism evidence="8 9">
    <name type="scientific">Steinernema carpocapsae</name>
    <name type="common">Entomopathogenic nematode</name>
    <dbReference type="NCBI Taxonomy" id="34508"/>
    <lineage>
        <taxon>Eukaryota</taxon>
        <taxon>Metazoa</taxon>
        <taxon>Ecdysozoa</taxon>
        <taxon>Nematoda</taxon>
        <taxon>Chromadorea</taxon>
        <taxon>Rhabditida</taxon>
        <taxon>Tylenchina</taxon>
        <taxon>Panagrolaimomorpha</taxon>
        <taxon>Strongyloidoidea</taxon>
        <taxon>Steinernematidae</taxon>
        <taxon>Steinernema</taxon>
    </lineage>
</organism>
<name>A0A4U8UVA1_STECR</name>
<dbReference type="InterPro" id="IPR018108">
    <property type="entry name" value="MCP_transmembrane"/>
</dbReference>
<keyword evidence="5" id="KW-0677">Repeat</keyword>
<dbReference type="InterPro" id="IPR023395">
    <property type="entry name" value="MCP_dom_sf"/>
</dbReference>
<accession>A0A4U8UVA1</accession>
<evidence type="ECO:0000256" key="5">
    <source>
        <dbReference type="ARBA" id="ARBA00022737"/>
    </source>
</evidence>
<protein>
    <recommendedName>
        <fullName evidence="10">ADP/ATP translocase</fullName>
    </recommendedName>
</protein>
<evidence type="ECO:0000256" key="3">
    <source>
        <dbReference type="ARBA" id="ARBA00022448"/>
    </source>
</evidence>
<proteinExistence type="inferred from homology"/>
<dbReference type="Gene3D" id="1.50.40.10">
    <property type="entry name" value="Mitochondrial carrier domain"/>
    <property type="match status" value="1"/>
</dbReference>
<dbReference type="EMBL" id="CM016762">
    <property type="protein sequence ID" value="TMS37261.1"/>
    <property type="molecule type" value="Genomic_DNA"/>
</dbReference>
<comment type="caution">
    <text evidence="8">The sequence shown here is derived from an EMBL/GenBank/DDBJ whole genome shotgun (WGS) entry which is preliminary data.</text>
</comment>
<evidence type="ECO:0000256" key="4">
    <source>
        <dbReference type="ARBA" id="ARBA00022692"/>
    </source>
</evidence>
<gene>
    <name evidence="8" type="ORF">L596_004233</name>
</gene>
<comment type="similarity">
    <text evidence="2">Belongs to the mitochondrial carrier (TC 2.A.29) family.</text>
</comment>
<keyword evidence="4" id="KW-0812">Transmembrane</keyword>
<evidence type="ECO:0000256" key="2">
    <source>
        <dbReference type="ARBA" id="ARBA00006375"/>
    </source>
</evidence>
<reference evidence="8 9" key="1">
    <citation type="journal article" date="2015" name="Genome Biol.">
        <title>Comparative genomics of Steinernema reveals deeply conserved gene regulatory networks.</title>
        <authorList>
            <person name="Dillman A.R."/>
            <person name="Macchietto M."/>
            <person name="Porter C.F."/>
            <person name="Rogers A."/>
            <person name="Williams B."/>
            <person name="Antoshechkin I."/>
            <person name="Lee M.M."/>
            <person name="Goodwin Z."/>
            <person name="Lu X."/>
            <person name="Lewis E.E."/>
            <person name="Goodrich-Blair H."/>
            <person name="Stock S.P."/>
            <person name="Adams B.J."/>
            <person name="Sternberg P.W."/>
            <person name="Mortazavi A."/>
        </authorList>
    </citation>
    <scope>NUCLEOTIDE SEQUENCE [LARGE SCALE GENOMIC DNA]</scope>
    <source>
        <strain evidence="8 9">ALL</strain>
    </source>
</reference>
<evidence type="ECO:0000256" key="6">
    <source>
        <dbReference type="ARBA" id="ARBA00023136"/>
    </source>
</evidence>
<dbReference type="Proteomes" id="UP000298663">
    <property type="component" value="Chromosome X"/>
</dbReference>
<evidence type="ECO:0000313" key="9">
    <source>
        <dbReference type="Proteomes" id="UP000298663"/>
    </source>
</evidence>
<evidence type="ECO:0000256" key="1">
    <source>
        <dbReference type="ARBA" id="ARBA00004141"/>
    </source>
</evidence>
<dbReference type="GO" id="GO:0016020">
    <property type="term" value="C:membrane"/>
    <property type="evidence" value="ECO:0007669"/>
    <property type="project" value="UniProtKB-SubCell"/>
</dbReference>
<dbReference type="AlphaFoldDB" id="A0A4U8UVA1"/>
<dbReference type="EMBL" id="AZBU02000001">
    <property type="protein sequence ID" value="TMS37261.1"/>
    <property type="molecule type" value="Genomic_DNA"/>
</dbReference>
<evidence type="ECO:0008006" key="10">
    <source>
        <dbReference type="Google" id="ProtNLM"/>
    </source>
</evidence>
<feature type="region of interest" description="Disordered" evidence="7">
    <location>
        <begin position="55"/>
        <end position="74"/>
    </location>
</feature>
<keyword evidence="3" id="KW-0813">Transport</keyword>
<dbReference type="InterPro" id="IPR002067">
    <property type="entry name" value="MCP"/>
</dbReference>
<comment type="subcellular location">
    <subcellularLocation>
        <location evidence="1">Membrane</location>
        <topology evidence="1">Multi-pass membrane protein</topology>
    </subcellularLocation>
</comment>
<dbReference type="Pfam" id="PF00153">
    <property type="entry name" value="Mito_carr"/>
    <property type="match status" value="1"/>
</dbReference>
<dbReference type="SUPFAM" id="SSF103506">
    <property type="entry name" value="Mitochondrial carrier"/>
    <property type="match status" value="1"/>
</dbReference>
<dbReference type="OrthoDB" id="270584at2759"/>
<evidence type="ECO:0000313" key="8">
    <source>
        <dbReference type="EMBL" id="TMS37261.1"/>
    </source>
</evidence>
<dbReference type="PRINTS" id="PR00926">
    <property type="entry name" value="MITOCARRIER"/>
</dbReference>
<dbReference type="GO" id="GO:0055085">
    <property type="term" value="P:transmembrane transport"/>
    <property type="evidence" value="ECO:0007669"/>
    <property type="project" value="InterPro"/>
</dbReference>
<reference evidence="8 9" key="2">
    <citation type="journal article" date="2019" name="G3 (Bethesda)">
        <title>Hybrid Assembly of the Genome of the Entomopathogenic Nematode Steinernema carpocapsae Identifies the X-Chromosome.</title>
        <authorList>
            <person name="Serra L."/>
            <person name="Macchietto M."/>
            <person name="Macias-Munoz A."/>
            <person name="McGill C.J."/>
            <person name="Rodriguez I.M."/>
            <person name="Rodriguez B."/>
            <person name="Murad R."/>
            <person name="Mortazavi A."/>
        </authorList>
    </citation>
    <scope>NUCLEOTIDE SEQUENCE [LARGE SCALE GENOMIC DNA]</scope>
    <source>
        <strain evidence="8 9">ALL</strain>
    </source>
</reference>
<keyword evidence="6" id="KW-0472">Membrane</keyword>